<feature type="signal peptide" evidence="4">
    <location>
        <begin position="1"/>
        <end position="29"/>
    </location>
</feature>
<evidence type="ECO:0000256" key="1">
    <source>
        <dbReference type="ARBA" id="ARBA00010088"/>
    </source>
</evidence>
<dbReference type="InterPro" id="IPR013595">
    <property type="entry name" value="Pept_S33_TAP-like_C"/>
</dbReference>
<evidence type="ECO:0000256" key="2">
    <source>
        <dbReference type="ARBA" id="ARBA00022729"/>
    </source>
</evidence>
<evidence type="ECO:0000313" key="8">
    <source>
        <dbReference type="Proteomes" id="UP000272400"/>
    </source>
</evidence>
<dbReference type="EMBL" id="RJKE01000001">
    <property type="protein sequence ID" value="ROO91097.1"/>
    <property type="molecule type" value="Genomic_DNA"/>
</dbReference>
<keyword evidence="3" id="KW-0378">Hydrolase</keyword>
<evidence type="ECO:0000313" key="7">
    <source>
        <dbReference type="EMBL" id="ROO91097.1"/>
    </source>
</evidence>
<feature type="domain" description="Peptidase S33 tripeptidyl aminopeptidase-like C-terminal" evidence="6">
    <location>
        <begin position="415"/>
        <end position="516"/>
    </location>
</feature>
<keyword evidence="8" id="KW-1185">Reference proteome</keyword>
<dbReference type="Gene3D" id="3.40.50.1820">
    <property type="entry name" value="alpha/beta hydrolase"/>
    <property type="match status" value="1"/>
</dbReference>
<dbReference type="Proteomes" id="UP000272400">
    <property type="component" value="Unassembled WGS sequence"/>
</dbReference>
<comment type="similarity">
    <text evidence="1">Belongs to the peptidase S33 family.</text>
</comment>
<evidence type="ECO:0000259" key="6">
    <source>
        <dbReference type="Pfam" id="PF08386"/>
    </source>
</evidence>
<dbReference type="InterPro" id="IPR000073">
    <property type="entry name" value="AB_hydrolase_1"/>
</dbReference>
<dbReference type="Pfam" id="PF08386">
    <property type="entry name" value="Abhydrolase_4"/>
    <property type="match status" value="1"/>
</dbReference>
<keyword evidence="2 4" id="KW-0732">Signal</keyword>
<comment type="caution">
    <text evidence="7">The sequence shown here is derived from an EMBL/GenBank/DDBJ whole genome shotgun (WGS) entry which is preliminary data.</text>
</comment>
<name>A0A3N1DC52_9ACTN</name>
<sequence length="560" mass="61216">MRRAVAKWAGPLLSLALLGTALSPTGAAAADPFRGLAPQKIKWESCFGPMSSAPPAYARLECGTLKAPLDWRKPNGKKITLAVSRLKAKSGKPKSVLFTNPGGPGGYGLDLPLLFVAVDRERMQRNVDIIGIDVRGTGLGTQAACKKLTWSMADPRKAAGANALLAAAKKNAAACQKGASKSLPSRYVTTWQTVHDLEWIRRSMRNSAGAEVKKIDWLGYSAGTWLGAHYARYFPERARRFVLDSNVDFTSTWQKARVRQSKGFQDRFVKQWAPWAAKYDATYGLGKTASAVVARYTKVRAALVEKGPIKIEYELEGSGGLTYTEIVDGPSLDYSIAASMYMKMAFPYAADYLAYVSSVVFPANARARTERAPQAKDPYAGQDPTYFNITCNDARFTGEPADLKAQAAAEGEKYPLLGYYLVDEPCQFWKHPARNPVLKHLTGKKGPRLLMIQSALDPATPMAGALAAHRKYPNSRLVTVENEGDHAIYLSDNPCVDRIVENYLIDGKYPKKGTSCKGAPLPSADDADEVPIIAMGRAVNPLYRLAQISEQVRPLYSLPR</sequence>
<evidence type="ECO:0000256" key="4">
    <source>
        <dbReference type="SAM" id="SignalP"/>
    </source>
</evidence>
<gene>
    <name evidence="7" type="ORF">EDD29_8844</name>
</gene>
<reference evidence="7 8" key="1">
    <citation type="submission" date="2018-11" db="EMBL/GenBank/DDBJ databases">
        <title>Sequencing the genomes of 1000 actinobacteria strains.</title>
        <authorList>
            <person name="Klenk H.-P."/>
        </authorList>
    </citation>
    <scope>NUCLEOTIDE SEQUENCE [LARGE SCALE GENOMIC DNA]</scope>
    <source>
        <strain evidence="7 8">DSM 44254</strain>
    </source>
</reference>
<feature type="domain" description="AB hydrolase-1" evidence="5">
    <location>
        <begin position="100"/>
        <end position="268"/>
    </location>
</feature>
<dbReference type="PANTHER" id="PTHR43248:SF29">
    <property type="entry name" value="TRIPEPTIDYL AMINOPEPTIDASE"/>
    <property type="match status" value="1"/>
</dbReference>
<feature type="chain" id="PRO_5018144043" evidence="4">
    <location>
        <begin position="30"/>
        <end position="560"/>
    </location>
</feature>
<accession>A0A3N1DC52</accession>
<dbReference type="AlphaFoldDB" id="A0A3N1DC52"/>
<dbReference type="SUPFAM" id="SSF53474">
    <property type="entry name" value="alpha/beta-Hydrolases"/>
    <property type="match status" value="1"/>
</dbReference>
<dbReference type="InterPro" id="IPR051601">
    <property type="entry name" value="Serine_prot/Carboxylest_S33"/>
</dbReference>
<dbReference type="GO" id="GO:0016787">
    <property type="term" value="F:hydrolase activity"/>
    <property type="evidence" value="ECO:0007669"/>
    <property type="project" value="UniProtKB-KW"/>
</dbReference>
<evidence type="ECO:0000259" key="5">
    <source>
        <dbReference type="Pfam" id="PF00561"/>
    </source>
</evidence>
<dbReference type="PANTHER" id="PTHR43248">
    <property type="entry name" value="2-SUCCINYL-6-HYDROXY-2,4-CYCLOHEXADIENE-1-CARBOXYLATE SYNTHASE"/>
    <property type="match status" value="1"/>
</dbReference>
<protein>
    <submittedName>
        <fullName evidence="7">TAP-like protein</fullName>
    </submittedName>
</protein>
<evidence type="ECO:0000256" key="3">
    <source>
        <dbReference type="ARBA" id="ARBA00022801"/>
    </source>
</evidence>
<dbReference type="InterPro" id="IPR029058">
    <property type="entry name" value="AB_hydrolase_fold"/>
</dbReference>
<dbReference type="Pfam" id="PF00561">
    <property type="entry name" value="Abhydrolase_1"/>
    <property type="match status" value="1"/>
</dbReference>
<dbReference type="OrthoDB" id="3930934at2"/>
<organism evidence="7 8">
    <name type="scientific">Actinocorallia herbida</name>
    <dbReference type="NCBI Taxonomy" id="58109"/>
    <lineage>
        <taxon>Bacteria</taxon>
        <taxon>Bacillati</taxon>
        <taxon>Actinomycetota</taxon>
        <taxon>Actinomycetes</taxon>
        <taxon>Streptosporangiales</taxon>
        <taxon>Thermomonosporaceae</taxon>
        <taxon>Actinocorallia</taxon>
    </lineage>
</organism>
<proteinExistence type="inferred from homology"/>